<feature type="active site" evidence="5 6">
    <location>
        <position position="186"/>
    </location>
</feature>
<evidence type="ECO:0000313" key="10">
    <source>
        <dbReference type="EMBL" id="HEC79540.1"/>
    </source>
</evidence>
<keyword evidence="2 5" id="KW-0145">Chemotaxis</keyword>
<dbReference type="GO" id="GO:0006935">
    <property type="term" value="P:chemotaxis"/>
    <property type="evidence" value="ECO:0007669"/>
    <property type="project" value="UniProtKB-UniRule"/>
</dbReference>
<dbReference type="InterPro" id="IPR001789">
    <property type="entry name" value="Sig_transdc_resp-reg_receiver"/>
</dbReference>
<dbReference type="GO" id="GO:0005737">
    <property type="term" value="C:cytoplasm"/>
    <property type="evidence" value="ECO:0007669"/>
    <property type="project" value="UniProtKB-SubCell"/>
</dbReference>
<comment type="domain">
    <text evidence="5">Contains a C-terminal catalytic domain, and an N-terminal region which modulates catalytic activity.</text>
</comment>
<evidence type="ECO:0000256" key="5">
    <source>
        <dbReference type="HAMAP-Rule" id="MF_00099"/>
    </source>
</evidence>
<dbReference type="Pfam" id="PF00072">
    <property type="entry name" value="Response_reg"/>
    <property type="match status" value="1"/>
</dbReference>
<evidence type="ECO:0000259" key="8">
    <source>
        <dbReference type="PROSITE" id="PS50110"/>
    </source>
</evidence>
<dbReference type="InterPro" id="IPR035909">
    <property type="entry name" value="CheB_C"/>
</dbReference>
<dbReference type="AlphaFoldDB" id="A0A9C9K141"/>
<feature type="domain" description="Response regulatory" evidence="8">
    <location>
        <begin position="4"/>
        <end position="121"/>
    </location>
</feature>
<dbReference type="EC" id="3.5.1.44" evidence="5"/>
<feature type="modified residue" description="4-aspartylphosphate" evidence="5 7">
    <location>
        <position position="55"/>
    </location>
</feature>
<comment type="function">
    <text evidence="5">Involved in chemotaxis. Part of a chemotaxis signal transduction system that modulates chemotaxis in response to various stimuli. Catalyzes the demethylation of specific methylglutamate residues introduced into the chemoreceptors (methyl-accepting chemotaxis proteins or MCP) by CheR. Also mediates the irreversible deamidation of specific glutamine residues to glutamic acid.</text>
</comment>
<dbReference type="InterPro" id="IPR011006">
    <property type="entry name" value="CheY-like_superfamily"/>
</dbReference>
<keyword evidence="10" id="KW-0808">Transferase</keyword>
<name>A0A9C9K141_UNCW3</name>
<feature type="active site" evidence="5 6">
    <location>
        <position position="280"/>
    </location>
</feature>
<dbReference type="CDD" id="cd16432">
    <property type="entry name" value="CheB_Rec"/>
    <property type="match status" value="1"/>
</dbReference>
<sequence>MKKKVLIVEDSILMQRVIGDIIDSSGEFEVCGSARDVVEGWAKFNKLKPDLVTLDYELPGENGLVLLERIMQTNPTPVLMLSAHTKSGAELTIRSLEMGAVDFFTKPSGPISIDLYNYKEELIAKLKAAAVARLTQRLKKKTFRTTEKFKDLYIGIAASTGGVRALNYIIPSLPAKCGLRIIVVQHMPKYFTASLALHLNERSSMVVKEARDGDLILNGEVLIAPGGYHTTVDGEGKRVVLNNDPPRHGVKPSADVLFDSMASAFKNKAIGLVLTGMGHDGAEGVIRIKKQNGIVIAQDPDDAVIGGMPQSAINTNMVDYVLPLKLIPDKIFEFISRR</sequence>
<dbReference type="GO" id="GO:0008168">
    <property type="term" value="F:methyltransferase activity"/>
    <property type="evidence" value="ECO:0007669"/>
    <property type="project" value="UniProtKB-KW"/>
</dbReference>
<evidence type="ECO:0000313" key="11">
    <source>
        <dbReference type="Proteomes" id="UP000885826"/>
    </source>
</evidence>
<comment type="catalytic activity">
    <reaction evidence="4 5">
        <text>[protein]-L-glutamate 5-O-methyl ester + H2O = L-glutamyl-[protein] + methanol + H(+)</text>
        <dbReference type="Rhea" id="RHEA:23236"/>
        <dbReference type="Rhea" id="RHEA-COMP:10208"/>
        <dbReference type="Rhea" id="RHEA-COMP:10311"/>
        <dbReference type="ChEBI" id="CHEBI:15377"/>
        <dbReference type="ChEBI" id="CHEBI:15378"/>
        <dbReference type="ChEBI" id="CHEBI:17790"/>
        <dbReference type="ChEBI" id="CHEBI:29973"/>
        <dbReference type="ChEBI" id="CHEBI:82795"/>
        <dbReference type="EC" id="3.1.1.61"/>
    </reaction>
</comment>
<evidence type="ECO:0000256" key="7">
    <source>
        <dbReference type="PROSITE-ProRule" id="PRU00169"/>
    </source>
</evidence>
<dbReference type="NCBIfam" id="NF001965">
    <property type="entry name" value="PRK00742.1"/>
    <property type="match status" value="1"/>
</dbReference>
<dbReference type="GO" id="GO:0032259">
    <property type="term" value="P:methylation"/>
    <property type="evidence" value="ECO:0007669"/>
    <property type="project" value="UniProtKB-KW"/>
</dbReference>
<dbReference type="SUPFAM" id="SSF52738">
    <property type="entry name" value="Methylesterase CheB, C-terminal domain"/>
    <property type="match status" value="1"/>
</dbReference>
<evidence type="ECO:0000256" key="1">
    <source>
        <dbReference type="ARBA" id="ARBA00022490"/>
    </source>
</evidence>
<evidence type="ECO:0000256" key="2">
    <source>
        <dbReference type="ARBA" id="ARBA00022500"/>
    </source>
</evidence>
<evidence type="ECO:0000256" key="3">
    <source>
        <dbReference type="ARBA" id="ARBA00022801"/>
    </source>
</evidence>
<dbReference type="GO" id="GO:0050568">
    <property type="term" value="F:protein-glutamine glutaminase activity"/>
    <property type="evidence" value="ECO:0007669"/>
    <property type="project" value="UniProtKB-UniRule"/>
</dbReference>
<organism evidence="10 11">
    <name type="scientific">candidate division WOR-3 bacterium</name>
    <dbReference type="NCBI Taxonomy" id="2052148"/>
    <lineage>
        <taxon>Bacteria</taxon>
        <taxon>Bacteria division WOR-3</taxon>
    </lineage>
</organism>
<keyword evidence="1 5" id="KW-0963">Cytoplasm</keyword>
<comment type="PTM">
    <text evidence="5">Phosphorylated by CheA. Phosphorylation of the N-terminal regulatory domain activates the methylesterase activity.</text>
</comment>
<keyword evidence="10" id="KW-0489">Methyltransferase</keyword>
<dbReference type="InterPro" id="IPR008248">
    <property type="entry name" value="CheB-like"/>
</dbReference>
<dbReference type="PANTHER" id="PTHR42872:SF6">
    <property type="entry name" value="PROTEIN-GLUTAMATE METHYLESTERASE_PROTEIN-GLUTAMINE GLUTAMINASE"/>
    <property type="match status" value="1"/>
</dbReference>
<dbReference type="PANTHER" id="PTHR42872">
    <property type="entry name" value="PROTEIN-GLUTAMATE METHYLESTERASE/PROTEIN-GLUTAMINE GLUTAMINASE"/>
    <property type="match status" value="1"/>
</dbReference>
<proteinExistence type="inferred from homology"/>
<comment type="caution">
    <text evidence="10">The sequence shown here is derived from an EMBL/GenBank/DDBJ whole genome shotgun (WGS) entry which is preliminary data.</text>
</comment>
<comment type="similarity">
    <text evidence="5">Belongs to the CheB family.</text>
</comment>
<dbReference type="SUPFAM" id="SSF52172">
    <property type="entry name" value="CheY-like"/>
    <property type="match status" value="1"/>
</dbReference>
<accession>A0A9C9K141</accession>
<gene>
    <name evidence="5 10" type="primary">cheB</name>
    <name evidence="10" type="ORF">ENI34_10460</name>
</gene>
<dbReference type="CDD" id="cd17541">
    <property type="entry name" value="REC_CheB-like"/>
    <property type="match status" value="1"/>
</dbReference>
<comment type="catalytic activity">
    <reaction evidence="5">
        <text>L-glutaminyl-[protein] + H2O = L-glutamyl-[protein] + NH4(+)</text>
        <dbReference type="Rhea" id="RHEA:16441"/>
        <dbReference type="Rhea" id="RHEA-COMP:10207"/>
        <dbReference type="Rhea" id="RHEA-COMP:10208"/>
        <dbReference type="ChEBI" id="CHEBI:15377"/>
        <dbReference type="ChEBI" id="CHEBI:28938"/>
        <dbReference type="ChEBI" id="CHEBI:29973"/>
        <dbReference type="ChEBI" id="CHEBI:30011"/>
        <dbReference type="EC" id="3.5.1.44"/>
    </reaction>
</comment>
<evidence type="ECO:0000256" key="4">
    <source>
        <dbReference type="ARBA" id="ARBA00048267"/>
    </source>
</evidence>
<feature type="active site" evidence="5 6">
    <location>
        <position position="159"/>
    </location>
</feature>
<keyword evidence="3 5" id="KW-0378">Hydrolase</keyword>
<dbReference type="GO" id="GO:0000156">
    <property type="term" value="F:phosphorelay response regulator activity"/>
    <property type="evidence" value="ECO:0007669"/>
    <property type="project" value="InterPro"/>
</dbReference>
<dbReference type="HAMAP" id="MF_00099">
    <property type="entry name" value="CheB_chemtxs"/>
    <property type="match status" value="1"/>
</dbReference>
<dbReference type="PIRSF" id="PIRSF000876">
    <property type="entry name" value="RR_chemtxs_CheB"/>
    <property type="match status" value="1"/>
</dbReference>
<dbReference type="EMBL" id="DRIG01000107">
    <property type="protein sequence ID" value="HEC79540.1"/>
    <property type="molecule type" value="Genomic_DNA"/>
</dbReference>
<dbReference type="PROSITE" id="PS50110">
    <property type="entry name" value="RESPONSE_REGULATORY"/>
    <property type="match status" value="1"/>
</dbReference>
<evidence type="ECO:0000259" key="9">
    <source>
        <dbReference type="PROSITE" id="PS50122"/>
    </source>
</evidence>
<reference evidence="10" key="1">
    <citation type="journal article" date="2020" name="mSystems">
        <title>Genome- and Community-Level Interaction Insights into Carbon Utilization and Element Cycling Functions of Hydrothermarchaeota in Hydrothermal Sediment.</title>
        <authorList>
            <person name="Zhou Z."/>
            <person name="Liu Y."/>
            <person name="Xu W."/>
            <person name="Pan J."/>
            <person name="Luo Z.H."/>
            <person name="Li M."/>
        </authorList>
    </citation>
    <scope>NUCLEOTIDE SEQUENCE</scope>
    <source>
        <strain evidence="10">HyVt-388</strain>
    </source>
</reference>
<dbReference type="PROSITE" id="PS50122">
    <property type="entry name" value="CHEB"/>
    <property type="match status" value="1"/>
</dbReference>
<feature type="domain" description="CheB-type methylesterase" evidence="9">
    <location>
        <begin position="154"/>
        <end position="338"/>
    </location>
</feature>
<dbReference type="Proteomes" id="UP000885826">
    <property type="component" value="Unassembled WGS sequence"/>
</dbReference>
<protein>
    <recommendedName>
        <fullName evidence="5">Protein-glutamate methylesterase/protein-glutamine glutaminase</fullName>
        <ecNumber evidence="5">3.1.1.61</ecNumber>
        <ecNumber evidence="5">3.5.1.44</ecNumber>
    </recommendedName>
</protein>
<keyword evidence="5 7" id="KW-0597">Phosphoprotein</keyword>
<dbReference type="InterPro" id="IPR000673">
    <property type="entry name" value="Sig_transdc_resp-reg_Me-estase"/>
</dbReference>
<dbReference type="GO" id="GO:0008984">
    <property type="term" value="F:protein-glutamate methylesterase activity"/>
    <property type="evidence" value="ECO:0007669"/>
    <property type="project" value="UniProtKB-UniRule"/>
</dbReference>
<dbReference type="Gene3D" id="3.40.50.180">
    <property type="entry name" value="Methylesterase CheB, C-terminal domain"/>
    <property type="match status" value="1"/>
</dbReference>
<comment type="subcellular location">
    <subcellularLocation>
        <location evidence="5">Cytoplasm</location>
    </subcellularLocation>
</comment>
<dbReference type="SMART" id="SM00448">
    <property type="entry name" value="REC"/>
    <property type="match status" value="1"/>
</dbReference>
<evidence type="ECO:0000256" key="6">
    <source>
        <dbReference type="PROSITE-ProRule" id="PRU00050"/>
    </source>
</evidence>
<dbReference type="EC" id="3.1.1.61" evidence="5"/>
<dbReference type="Gene3D" id="3.40.50.2300">
    <property type="match status" value="1"/>
</dbReference>
<dbReference type="Pfam" id="PF01339">
    <property type="entry name" value="CheB_methylest"/>
    <property type="match status" value="1"/>
</dbReference>